<dbReference type="Pfam" id="PF00486">
    <property type="entry name" value="Trans_reg_C"/>
    <property type="match status" value="1"/>
</dbReference>
<dbReference type="Gene3D" id="1.10.10.10">
    <property type="entry name" value="Winged helix-like DNA-binding domain superfamily/Winged helix DNA-binding domain"/>
    <property type="match status" value="1"/>
</dbReference>
<dbReference type="Gene3D" id="6.10.250.690">
    <property type="match status" value="1"/>
</dbReference>
<dbReference type="InterPro" id="IPR011006">
    <property type="entry name" value="CheY-like_superfamily"/>
</dbReference>
<proteinExistence type="predicted"/>
<dbReference type="GO" id="GO:0000976">
    <property type="term" value="F:transcription cis-regulatory region binding"/>
    <property type="evidence" value="ECO:0007669"/>
    <property type="project" value="TreeGrafter"/>
</dbReference>
<evidence type="ECO:0000313" key="10">
    <source>
        <dbReference type="EMBL" id="MUG69725.1"/>
    </source>
</evidence>
<feature type="domain" description="OmpR/PhoB-type" evidence="9">
    <location>
        <begin position="128"/>
        <end position="226"/>
    </location>
</feature>
<keyword evidence="4 7" id="KW-0238">DNA-binding</keyword>
<dbReference type="CDD" id="cd00383">
    <property type="entry name" value="trans_reg_C"/>
    <property type="match status" value="1"/>
</dbReference>
<evidence type="ECO:0000256" key="4">
    <source>
        <dbReference type="ARBA" id="ARBA00023125"/>
    </source>
</evidence>
<dbReference type="Proteomes" id="UP000450917">
    <property type="component" value="Unassembled WGS sequence"/>
</dbReference>
<dbReference type="FunFam" id="1.10.10.10:FF:000005">
    <property type="entry name" value="Two-component system response regulator"/>
    <property type="match status" value="1"/>
</dbReference>
<keyword evidence="3" id="KW-0805">Transcription regulation</keyword>
<feature type="DNA-binding region" description="OmpR/PhoB-type" evidence="7">
    <location>
        <begin position="128"/>
        <end position="226"/>
    </location>
</feature>
<dbReference type="InterPro" id="IPR039420">
    <property type="entry name" value="WalR-like"/>
</dbReference>
<keyword evidence="2" id="KW-0902">Two-component regulatory system</keyword>
<evidence type="ECO:0000256" key="6">
    <source>
        <dbReference type="PROSITE-ProRule" id="PRU00169"/>
    </source>
</evidence>
<dbReference type="CDD" id="cd17574">
    <property type="entry name" value="REC_OmpR"/>
    <property type="match status" value="1"/>
</dbReference>
<dbReference type="PROSITE" id="PS51755">
    <property type="entry name" value="OMPR_PHOB"/>
    <property type="match status" value="1"/>
</dbReference>
<feature type="domain" description="Response regulatory" evidence="8">
    <location>
        <begin position="4"/>
        <end position="118"/>
    </location>
</feature>
<comment type="caution">
    <text evidence="10">The sequence shown here is derived from an EMBL/GenBank/DDBJ whole genome shotgun (WGS) entry which is preliminary data.</text>
</comment>
<keyword evidence="5" id="KW-0804">Transcription</keyword>
<evidence type="ECO:0000259" key="9">
    <source>
        <dbReference type="PROSITE" id="PS51755"/>
    </source>
</evidence>
<dbReference type="AlphaFoldDB" id="A0A7X2Z8K0"/>
<dbReference type="GO" id="GO:0005829">
    <property type="term" value="C:cytosol"/>
    <property type="evidence" value="ECO:0007669"/>
    <property type="project" value="TreeGrafter"/>
</dbReference>
<dbReference type="SUPFAM" id="SSF52172">
    <property type="entry name" value="CheY-like"/>
    <property type="match status" value="1"/>
</dbReference>
<dbReference type="GO" id="GO:0032993">
    <property type="term" value="C:protein-DNA complex"/>
    <property type="evidence" value="ECO:0007669"/>
    <property type="project" value="TreeGrafter"/>
</dbReference>
<dbReference type="Pfam" id="PF00072">
    <property type="entry name" value="Response_reg"/>
    <property type="match status" value="1"/>
</dbReference>
<reference evidence="10 11" key="1">
    <citation type="submission" date="2019-11" db="EMBL/GenBank/DDBJ databases">
        <title>Draft genome sequences of five Paenibacillus species of dairy origin.</title>
        <authorList>
            <person name="Olajide A.M."/>
            <person name="Chen S."/>
            <person name="Lapointe G."/>
        </authorList>
    </citation>
    <scope>NUCLEOTIDE SEQUENCE [LARGE SCALE GENOMIC DNA]</scope>
    <source>
        <strain evidence="10 11">2CS3</strain>
    </source>
</reference>
<dbReference type="PANTHER" id="PTHR48111">
    <property type="entry name" value="REGULATOR OF RPOS"/>
    <property type="match status" value="1"/>
</dbReference>
<gene>
    <name evidence="10" type="ORF">GNP93_03430</name>
</gene>
<protein>
    <submittedName>
        <fullName evidence="10">Response regulator</fullName>
    </submittedName>
</protein>
<accession>A0A7X2Z8K0</accession>
<dbReference type="Gene3D" id="3.40.50.2300">
    <property type="match status" value="1"/>
</dbReference>
<evidence type="ECO:0000256" key="2">
    <source>
        <dbReference type="ARBA" id="ARBA00023012"/>
    </source>
</evidence>
<dbReference type="InterPro" id="IPR036388">
    <property type="entry name" value="WH-like_DNA-bd_sf"/>
</dbReference>
<feature type="modified residue" description="4-aspartylphosphate" evidence="6">
    <location>
        <position position="53"/>
    </location>
</feature>
<dbReference type="FunFam" id="3.40.50.2300:FF:000001">
    <property type="entry name" value="DNA-binding response regulator PhoB"/>
    <property type="match status" value="1"/>
</dbReference>
<organism evidence="10 11">
    <name type="scientific">Paenibacillus validus</name>
    <dbReference type="NCBI Taxonomy" id="44253"/>
    <lineage>
        <taxon>Bacteria</taxon>
        <taxon>Bacillati</taxon>
        <taxon>Bacillota</taxon>
        <taxon>Bacilli</taxon>
        <taxon>Bacillales</taxon>
        <taxon>Paenibacillaceae</taxon>
        <taxon>Paenibacillus</taxon>
    </lineage>
</organism>
<evidence type="ECO:0000256" key="5">
    <source>
        <dbReference type="ARBA" id="ARBA00023163"/>
    </source>
</evidence>
<name>A0A7X2Z8K0_9BACL</name>
<dbReference type="InterPro" id="IPR001867">
    <property type="entry name" value="OmpR/PhoB-type_DNA-bd"/>
</dbReference>
<evidence type="ECO:0000256" key="7">
    <source>
        <dbReference type="PROSITE-ProRule" id="PRU01091"/>
    </source>
</evidence>
<keyword evidence="1 6" id="KW-0597">Phosphoprotein</keyword>
<dbReference type="InterPro" id="IPR001789">
    <property type="entry name" value="Sig_transdc_resp-reg_receiver"/>
</dbReference>
<dbReference type="SMART" id="SM00448">
    <property type="entry name" value="REC"/>
    <property type="match status" value="1"/>
</dbReference>
<evidence type="ECO:0000313" key="11">
    <source>
        <dbReference type="Proteomes" id="UP000450917"/>
    </source>
</evidence>
<keyword evidence="11" id="KW-1185">Reference proteome</keyword>
<dbReference type="PROSITE" id="PS50110">
    <property type="entry name" value="RESPONSE_REGULATORY"/>
    <property type="match status" value="1"/>
</dbReference>
<evidence type="ECO:0000256" key="3">
    <source>
        <dbReference type="ARBA" id="ARBA00023015"/>
    </source>
</evidence>
<sequence>MKRSILVIEDEQQIARVLELELRHEGYEVKVAGDGLSGLELALGQTWSLIVLDVMLPGSSGLEVLRRLRQDGRLVPVILLTARDSTPDIVGGFEQGANDYVTKPFVIEELLARIRNLIRMTEPATDDQQTLTVGDLVLEPASRKVMRGGRPIELTPTEFELLHYMMKHAGQVLSREQIITDVWGYEHTGDTNIVDVYVRYLRLKIDKGHRPKLIRTARGIGYALSVPDV</sequence>
<dbReference type="SMART" id="SM00862">
    <property type="entry name" value="Trans_reg_C"/>
    <property type="match status" value="1"/>
</dbReference>
<dbReference type="RefSeq" id="WP_054795439.1">
    <property type="nucleotide sequence ID" value="NZ_JARTHJ010000204.1"/>
</dbReference>
<dbReference type="EMBL" id="WNZX01000002">
    <property type="protein sequence ID" value="MUG69725.1"/>
    <property type="molecule type" value="Genomic_DNA"/>
</dbReference>
<evidence type="ECO:0000259" key="8">
    <source>
        <dbReference type="PROSITE" id="PS50110"/>
    </source>
</evidence>
<dbReference type="GO" id="GO:0006355">
    <property type="term" value="P:regulation of DNA-templated transcription"/>
    <property type="evidence" value="ECO:0007669"/>
    <property type="project" value="InterPro"/>
</dbReference>
<dbReference type="PANTHER" id="PTHR48111:SF22">
    <property type="entry name" value="REGULATOR OF RPOS"/>
    <property type="match status" value="1"/>
</dbReference>
<dbReference type="GO" id="GO:0000156">
    <property type="term" value="F:phosphorelay response regulator activity"/>
    <property type="evidence" value="ECO:0007669"/>
    <property type="project" value="TreeGrafter"/>
</dbReference>
<evidence type="ECO:0000256" key="1">
    <source>
        <dbReference type="ARBA" id="ARBA00022553"/>
    </source>
</evidence>